<evidence type="ECO:0008006" key="4">
    <source>
        <dbReference type="Google" id="ProtNLM"/>
    </source>
</evidence>
<evidence type="ECO:0000313" key="3">
    <source>
        <dbReference type="Proteomes" id="UP000269669"/>
    </source>
</evidence>
<reference evidence="2 3" key="1">
    <citation type="submission" date="2018-12" db="EMBL/GenBank/DDBJ databases">
        <title>Sequencing of bacterial isolates from soil warming experiment in Harvard Forest, Massachusetts, USA.</title>
        <authorList>
            <person name="Deangelis K."/>
        </authorList>
    </citation>
    <scope>NUCLEOTIDE SEQUENCE [LARGE SCALE GENOMIC DNA]</scope>
    <source>
        <strain evidence="2 3">EB153</strain>
    </source>
</reference>
<dbReference type="EMBL" id="RSDW01000001">
    <property type="protein sequence ID" value="RSL16514.1"/>
    <property type="molecule type" value="Genomic_DNA"/>
</dbReference>
<feature type="chain" id="PRO_5018566737" description="Outer membrane lipoprotein-sorting protein" evidence="1">
    <location>
        <begin position="26"/>
        <end position="281"/>
    </location>
</feature>
<comment type="caution">
    <text evidence="2">The sequence shown here is derived from an EMBL/GenBank/DDBJ whole genome shotgun (WGS) entry which is preliminary data.</text>
</comment>
<proteinExistence type="predicted"/>
<keyword evidence="3" id="KW-1185">Reference proteome</keyword>
<dbReference type="AlphaFoldDB" id="A0A3R9WG90"/>
<keyword evidence="1" id="KW-0732">Signal</keyword>
<organism evidence="2 3">
    <name type="scientific">Edaphobacter aggregans</name>
    <dbReference type="NCBI Taxonomy" id="570835"/>
    <lineage>
        <taxon>Bacteria</taxon>
        <taxon>Pseudomonadati</taxon>
        <taxon>Acidobacteriota</taxon>
        <taxon>Terriglobia</taxon>
        <taxon>Terriglobales</taxon>
        <taxon>Acidobacteriaceae</taxon>
        <taxon>Edaphobacter</taxon>
    </lineage>
</organism>
<protein>
    <recommendedName>
        <fullName evidence="4">Outer membrane lipoprotein-sorting protein</fullName>
    </recommendedName>
</protein>
<dbReference type="Proteomes" id="UP000269669">
    <property type="component" value="Unassembled WGS sequence"/>
</dbReference>
<sequence length="281" mass="31692">MPACMRFVSLVFALVLSLPAISLYAQHQDPHAQAIVRAAVQTELTADRDDHSRWRYRDLYSNPDGEFLFHVVETDHGSIKKKLKQNGQPLTPDQLRAEDARIQSFVNDPAQQAKQRKDGEQDDKRAENMLRLLPDAFLWTVKSDAPDAVTLAFTPDPDFTAPSMEARVFAAMAGEIVVSKPQNRIQSIKGKLIHDVKFAYGLFGRMYQGGTFNIERRELAPKVWQITESHIHIDGHVLLFKNIHEQEDEVKTDFRPTPPATTLEQAATILKGEPTALAAQR</sequence>
<gene>
    <name evidence="2" type="ORF">EDE15_2032</name>
</gene>
<evidence type="ECO:0000256" key="1">
    <source>
        <dbReference type="SAM" id="SignalP"/>
    </source>
</evidence>
<accession>A0A3R9WG90</accession>
<evidence type="ECO:0000313" key="2">
    <source>
        <dbReference type="EMBL" id="RSL16514.1"/>
    </source>
</evidence>
<name>A0A3R9WG90_9BACT</name>
<feature type="signal peptide" evidence="1">
    <location>
        <begin position="1"/>
        <end position="25"/>
    </location>
</feature>